<comment type="subcellular location">
    <subcellularLocation>
        <location evidence="1">Cytoplasm</location>
    </subcellularLocation>
</comment>
<keyword evidence="4" id="KW-0560">Oxidoreductase</keyword>
<keyword evidence="3" id="KW-0521">NADP</keyword>
<evidence type="ECO:0000256" key="3">
    <source>
        <dbReference type="ARBA" id="ARBA00022857"/>
    </source>
</evidence>
<name>A0ABN7RNJ7_OIKDI</name>
<dbReference type="PANTHER" id="PTHR44085">
    <property type="entry name" value="SEPIAPTERIN REDUCTASE"/>
    <property type="match status" value="1"/>
</dbReference>
<dbReference type="PANTHER" id="PTHR44085:SF2">
    <property type="entry name" value="SEPIAPTERIN REDUCTASE"/>
    <property type="match status" value="1"/>
</dbReference>
<reference evidence="5 6" key="1">
    <citation type="submission" date="2021-04" db="EMBL/GenBank/DDBJ databases">
        <authorList>
            <person name="Bliznina A."/>
        </authorList>
    </citation>
    <scope>NUCLEOTIDE SEQUENCE [LARGE SCALE GENOMIC DNA]</scope>
</reference>
<evidence type="ECO:0000256" key="2">
    <source>
        <dbReference type="ARBA" id="ARBA00022490"/>
    </source>
</evidence>
<evidence type="ECO:0000313" key="5">
    <source>
        <dbReference type="EMBL" id="CAG5081909.1"/>
    </source>
</evidence>
<accession>A0ABN7RNJ7</accession>
<dbReference type="Gene3D" id="3.40.50.720">
    <property type="entry name" value="NAD(P)-binding Rossmann-like Domain"/>
    <property type="match status" value="1"/>
</dbReference>
<evidence type="ECO:0000256" key="1">
    <source>
        <dbReference type="ARBA" id="ARBA00004496"/>
    </source>
</evidence>
<dbReference type="Pfam" id="PF00106">
    <property type="entry name" value="adh_short"/>
    <property type="match status" value="1"/>
</dbReference>
<keyword evidence="6" id="KW-1185">Reference proteome</keyword>
<organism evidence="5 6">
    <name type="scientific">Oikopleura dioica</name>
    <name type="common">Tunicate</name>
    <dbReference type="NCBI Taxonomy" id="34765"/>
    <lineage>
        <taxon>Eukaryota</taxon>
        <taxon>Metazoa</taxon>
        <taxon>Chordata</taxon>
        <taxon>Tunicata</taxon>
        <taxon>Appendicularia</taxon>
        <taxon>Copelata</taxon>
        <taxon>Oikopleuridae</taxon>
        <taxon>Oikopleura</taxon>
    </lineage>
</organism>
<evidence type="ECO:0000313" key="6">
    <source>
        <dbReference type="Proteomes" id="UP001158576"/>
    </source>
</evidence>
<dbReference type="EMBL" id="OU015568">
    <property type="protein sequence ID" value="CAG5081909.1"/>
    <property type="molecule type" value="Genomic_DNA"/>
</dbReference>
<keyword evidence="2" id="KW-0963">Cytoplasm</keyword>
<proteinExistence type="predicted"/>
<dbReference type="InterPro" id="IPR002347">
    <property type="entry name" value="SDR_fam"/>
</dbReference>
<dbReference type="Proteomes" id="UP001158576">
    <property type="component" value="Chromosome PAR"/>
</dbReference>
<sequence length="206" mass="23291">MVIFGQNSAVLITGANRGYGEAIAREFLSRLDKDSLLLLHSRNGTIPWLEKEEKKRCEVKILKGDLGEPLNWMELIKTTRKSYRSAFLISNAGTCGDIEKPLLETGHSLEELSNFWTSNVAQFIPLATAFKNTFSESKLHIVNITTLLSKVNVPKCSLYSASRRARNCLLEGNVDILEKDEYISGEYIDLFDVWQAEDKQKSTNEK</sequence>
<protein>
    <submittedName>
        <fullName evidence="5">Oidioi.mRNA.OKI2018_I69.PAR.g9990.t1.cds</fullName>
    </submittedName>
</protein>
<dbReference type="SUPFAM" id="SSF51735">
    <property type="entry name" value="NAD(P)-binding Rossmann-fold domains"/>
    <property type="match status" value="1"/>
</dbReference>
<gene>
    <name evidence="5" type="ORF">OKIOD_LOCUS1548</name>
</gene>
<dbReference type="InterPro" id="IPR036291">
    <property type="entry name" value="NAD(P)-bd_dom_sf"/>
</dbReference>
<evidence type="ECO:0000256" key="4">
    <source>
        <dbReference type="ARBA" id="ARBA00023002"/>
    </source>
</evidence>
<dbReference type="InterPro" id="IPR051721">
    <property type="entry name" value="Biopterin_syn/organic_redct"/>
</dbReference>